<evidence type="ECO:0000256" key="1">
    <source>
        <dbReference type="ARBA" id="ARBA00022679"/>
    </source>
</evidence>
<dbReference type="EnsemblMetazoa" id="MDOA003876-RA">
    <property type="protein sequence ID" value="MDOA003876-PA"/>
    <property type="gene ID" value="MDOA003876"/>
</dbReference>
<dbReference type="eggNOG" id="KOG3009">
    <property type="taxonomic scope" value="Eukaryota"/>
</dbReference>
<proteinExistence type="predicted"/>
<dbReference type="VEuPathDB" id="VectorBase:MDOA003876"/>
<evidence type="ECO:0000256" key="3">
    <source>
        <dbReference type="ARBA" id="ARBA00022777"/>
    </source>
</evidence>
<gene>
    <name evidence="5" type="primary">101899870</name>
</gene>
<dbReference type="GO" id="GO:0006796">
    <property type="term" value="P:phosphate-containing compound metabolic process"/>
    <property type="evidence" value="ECO:0007669"/>
    <property type="project" value="UniProtKB-ARBA"/>
</dbReference>
<keyword evidence="2" id="KW-0479">Metal-binding</keyword>
<reference evidence="5" key="1">
    <citation type="submission" date="2020-05" db="UniProtKB">
        <authorList>
            <consortium name="EnsemblMetazoa"/>
        </authorList>
    </citation>
    <scope>IDENTIFICATION</scope>
    <source>
        <strain evidence="5">Aabys</strain>
    </source>
</reference>
<dbReference type="PROSITE" id="PS00584">
    <property type="entry name" value="PFKB_KINASES_2"/>
    <property type="match status" value="1"/>
</dbReference>
<dbReference type="GO" id="GO:0004730">
    <property type="term" value="F:pseudouridylate synthase activity"/>
    <property type="evidence" value="ECO:0007669"/>
    <property type="project" value="TreeGrafter"/>
</dbReference>
<dbReference type="GO" id="GO:0005737">
    <property type="term" value="C:cytoplasm"/>
    <property type="evidence" value="ECO:0007669"/>
    <property type="project" value="TreeGrafter"/>
</dbReference>
<protein>
    <recommendedName>
        <fullName evidence="4">Carbohydrate kinase PfkB domain-containing protein</fullName>
    </recommendedName>
</protein>
<accession>A0A1I8MDV1</accession>
<name>A0A1I8MDV1_MUSDO</name>
<dbReference type="VEuPathDB" id="VectorBase:MDOMA2_019071"/>
<dbReference type="PANTHER" id="PTHR42909">
    <property type="entry name" value="ZGC:136858"/>
    <property type="match status" value="1"/>
</dbReference>
<keyword evidence="1" id="KW-0808">Transferase</keyword>
<dbReference type="GO" id="GO:0046872">
    <property type="term" value="F:metal ion binding"/>
    <property type="evidence" value="ECO:0007669"/>
    <property type="project" value="UniProtKB-KW"/>
</dbReference>
<keyword evidence="3" id="KW-0418">Kinase</keyword>
<evidence type="ECO:0000259" key="4">
    <source>
        <dbReference type="Pfam" id="PF00294"/>
    </source>
</evidence>
<dbReference type="Pfam" id="PF00294">
    <property type="entry name" value="PfkB"/>
    <property type="match status" value="2"/>
</dbReference>
<organism evidence="5">
    <name type="scientific">Musca domestica</name>
    <name type="common">House fly</name>
    <dbReference type="NCBI Taxonomy" id="7370"/>
    <lineage>
        <taxon>Eukaryota</taxon>
        <taxon>Metazoa</taxon>
        <taxon>Ecdysozoa</taxon>
        <taxon>Arthropoda</taxon>
        <taxon>Hexapoda</taxon>
        <taxon>Insecta</taxon>
        <taxon>Pterygota</taxon>
        <taxon>Neoptera</taxon>
        <taxon>Endopterygota</taxon>
        <taxon>Diptera</taxon>
        <taxon>Brachycera</taxon>
        <taxon>Muscomorpha</taxon>
        <taxon>Muscoidea</taxon>
        <taxon>Muscidae</taxon>
        <taxon>Musca</taxon>
    </lineage>
</organism>
<dbReference type="STRING" id="7370.A0A1I8MDV1"/>
<feature type="domain" description="Carbohydrate kinase PfkB" evidence="4">
    <location>
        <begin position="21"/>
        <end position="235"/>
    </location>
</feature>
<dbReference type="PANTHER" id="PTHR42909:SF1">
    <property type="entry name" value="CARBOHYDRATE KINASE PFKB DOMAIN-CONTAINING PROTEIN"/>
    <property type="match status" value="1"/>
</dbReference>
<dbReference type="SUPFAM" id="SSF53613">
    <property type="entry name" value="Ribokinase-like"/>
    <property type="match status" value="1"/>
</dbReference>
<feature type="domain" description="Carbohydrate kinase PfkB" evidence="4">
    <location>
        <begin position="271"/>
        <end position="320"/>
    </location>
</feature>
<dbReference type="OrthoDB" id="198885at2759"/>
<evidence type="ECO:0000313" key="5">
    <source>
        <dbReference type="EnsemblMetazoa" id="MDOA003876-PA"/>
    </source>
</evidence>
<dbReference type="AlphaFoldDB" id="A0A1I8MDV1"/>
<dbReference type="KEGG" id="mde:101899870"/>
<dbReference type="RefSeq" id="XP_005185195.3">
    <property type="nucleotide sequence ID" value="XM_005185138.3"/>
</dbReference>
<dbReference type="InterPro" id="IPR011611">
    <property type="entry name" value="PfkB_dom"/>
</dbReference>
<dbReference type="InterPro" id="IPR029056">
    <property type="entry name" value="Ribokinase-like"/>
</dbReference>
<evidence type="ECO:0000256" key="2">
    <source>
        <dbReference type="ARBA" id="ARBA00022723"/>
    </source>
</evidence>
<dbReference type="Gene3D" id="3.40.1190.20">
    <property type="match status" value="1"/>
</dbReference>
<dbReference type="GO" id="GO:0016301">
    <property type="term" value="F:kinase activity"/>
    <property type="evidence" value="ECO:0007669"/>
    <property type="project" value="UniProtKB-KW"/>
</dbReference>
<sequence length="361" mass="40664">MSMKEDLPSIMDGAMYYGKSAQSAGGVGRNLAESIYKLFGKVNFVSLIGDDIIGEIMLNLLPEPLRHNIVKLPGSRTSSCTVMVDKAGDCKLILGDMEIHNKFQAEYISRKLLHTASVVIIDANLPIDTIHWILKTAREVKVPVFYEPTDLRISGKPFYSSVPHLTNIIRLITPNYAELQDIVRSELGDHYEFDEVDLENVEATLESVKRMLKAISHMFDCIVVTLGQAGIVLSLNYSVNPFQQPLFIDQKYIFDPTESTETSKRIIFFPTRIVEKNVVSVSGAGDSFAGGFISGLLKEYTVSQSIGYGFHAAREALKTEAAVPKEYFPPGWEDCDLWLWRMEDFKTPRWFGVKIWDYVID</sequence>
<dbReference type="GO" id="GO:0016798">
    <property type="term" value="F:hydrolase activity, acting on glycosyl bonds"/>
    <property type="evidence" value="ECO:0007669"/>
    <property type="project" value="TreeGrafter"/>
</dbReference>
<dbReference type="InterPro" id="IPR002173">
    <property type="entry name" value="Carboh/pur_kinase_PfkB_CS"/>
</dbReference>